<dbReference type="AlphaFoldDB" id="A0A942URF5"/>
<dbReference type="PANTHER" id="PTHR43279:SF1">
    <property type="entry name" value="CATECHOL-2,3-DIOXYGENASE"/>
    <property type="match status" value="1"/>
</dbReference>
<organism evidence="3 4">
    <name type="scientific">Lederbergia citrea</name>
    <dbReference type="NCBI Taxonomy" id="2833581"/>
    <lineage>
        <taxon>Bacteria</taxon>
        <taxon>Bacillati</taxon>
        <taxon>Bacillota</taxon>
        <taxon>Bacilli</taxon>
        <taxon>Bacillales</taxon>
        <taxon>Bacillaceae</taxon>
        <taxon>Lederbergia</taxon>
    </lineage>
</organism>
<dbReference type="Proteomes" id="UP000676456">
    <property type="component" value="Unassembled WGS sequence"/>
</dbReference>
<protein>
    <submittedName>
        <fullName evidence="3">VOC family protein</fullName>
    </submittedName>
</protein>
<comment type="caution">
    <text evidence="3">The sequence shown here is derived from an EMBL/GenBank/DDBJ whole genome shotgun (WGS) entry which is preliminary data.</text>
</comment>
<dbReference type="InterPro" id="IPR037523">
    <property type="entry name" value="VOC_core"/>
</dbReference>
<evidence type="ECO:0000313" key="3">
    <source>
        <dbReference type="EMBL" id="MBS4223578.1"/>
    </source>
</evidence>
<dbReference type="CDD" id="cd07255">
    <property type="entry name" value="VOC_BsCatE_like_N"/>
    <property type="match status" value="1"/>
</dbReference>
<keyword evidence="4" id="KW-1185">Reference proteome</keyword>
<dbReference type="GO" id="GO:0004462">
    <property type="term" value="F:lactoylglutathione lyase activity"/>
    <property type="evidence" value="ECO:0007669"/>
    <property type="project" value="InterPro"/>
</dbReference>
<feature type="domain" description="VOC" evidence="2">
    <location>
        <begin position="8"/>
        <end position="125"/>
    </location>
</feature>
<sequence length="286" mass="32074">MQSHSHSIIGQVVLKVQNLESTVAFYKDLLGFQIIEQTDNKAALSADGKTALLILEKRDDATPRQPQTTGLYHIAFLLPNRSDLADIVNHFIQTRTQLQGASDHHVSEALYLADPEGNGIEIYIDRAPEEWKWEGDQVYMTTQALDIESLLGDASDAGWKGMPEDTIIGHIHLQVSELQKTRQFYCEGLGFDPVLNYGSQALFISKDRYHHHIGLNTWNSAGGQAPAENSAGLKWFSIVVRDEDEKRKVVNQLEKINAWMSEENGEIITKDPSGIYIKLTTKENIS</sequence>
<keyword evidence="1" id="KW-0479">Metal-binding</keyword>
<dbReference type="InterPro" id="IPR029068">
    <property type="entry name" value="Glyas_Bleomycin-R_OHBP_Dase"/>
</dbReference>
<proteinExistence type="predicted"/>
<accession>A0A942URF5</accession>
<name>A0A942URF5_9BACI</name>
<dbReference type="InterPro" id="IPR018146">
    <property type="entry name" value="Glyoxalase_1_CS"/>
</dbReference>
<gene>
    <name evidence="3" type="ORF">KHA91_12550</name>
</gene>
<evidence type="ECO:0000256" key="1">
    <source>
        <dbReference type="ARBA" id="ARBA00022723"/>
    </source>
</evidence>
<dbReference type="InterPro" id="IPR004360">
    <property type="entry name" value="Glyas_Fos-R_dOase_dom"/>
</dbReference>
<dbReference type="SUPFAM" id="SSF54593">
    <property type="entry name" value="Glyoxalase/Bleomycin resistance protein/Dihydroxybiphenyl dioxygenase"/>
    <property type="match status" value="2"/>
</dbReference>
<dbReference type="PROSITE" id="PS00934">
    <property type="entry name" value="GLYOXALASE_I_1"/>
    <property type="match status" value="2"/>
</dbReference>
<evidence type="ECO:0000259" key="2">
    <source>
        <dbReference type="PROSITE" id="PS51819"/>
    </source>
</evidence>
<dbReference type="RefSeq" id="WP_213098577.1">
    <property type="nucleotide sequence ID" value="NZ_JAGYPH010000002.1"/>
</dbReference>
<dbReference type="Gene3D" id="3.10.180.10">
    <property type="entry name" value="2,3-Dihydroxybiphenyl 1,2-Dioxygenase, domain 1"/>
    <property type="match status" value="2"/>
</dbReference>
<reference evidence="3 4" key="1">
    <citation type="submission" date="2021-05" db="EMBL/GenBank/DDBJ databases">
        <title>Novel Bacillus species.</title>
        <authorList>
            <person name="Liu G."/>
        </authorList>
    </citation>
    <scope>NUCLEOTIDE SEQUENCE [LARGE SCALE GENOMIC DNA]</scope>
    <source>
        <strain evidence="3 4">FJAT-49682</strain>
    </source>
</reference>
<dbReference type="Pfam" id="PF00903">
    <property type="entry name" value="Glyoxalase"/>
    <property type="match status" value="2"/>
</dbReference>
<dbReference type="EMBL" id="JAGYPN010000002">
    <property type="protein sequence ID" value="MBS4223578.1"/>
    <property type="molecule type" value="Genomic_DNA"/>
</dbReference>
<evidence type="ECO:0000313" key="4">
    <source>
        <dbReference type="Proteomes" id="UP000676456"/>
    </source>
</evidence>
<dbReference type="PROSITE" id="PS51819">
    <property type="entry name" value="VOC"/>
    <property type="match status" value="1"/>
</dbReference>
<dbReference type="GO" id="GO:0046872">
    <property type="term" value="F:metal ion binding"/>
    <property type="evidence" value="ECO:0007669"/>
    <property type="project" value="UniProtKB-KW"/>
</dbReference>
<dbReference type="PANTHER" id="PTHR43279">
    <property type="entry name" value="CATECHOL-2,3-DIOXYGENASE"/>
    <property type="match status" value="1"/>
</dbReference>